<keyword evidence="11 14" id="KW-0408">Iron</keyword>
<comment type="function">
    <text evidence="14">Specifically methylates position 2 of adenine 2503 in 23S rRNA and position 2 of adenine 37 in tRNAs. m2A2503 modification seems to play a crucial role in the proofreading step occurring at the peptidyl transferase center and thus would serve to optimize ribosomal fidelity.</text>
</comment>
<proteinExistence type="inferred from homology"/>
<dbReference type="InterPro" id="IPR048641">
    <property type="entry name" value="RlmN_N"/>
</dbReference>
<evidence type="ECO:0000256" key="6">
    <source>
        <dbReference type="ARBA" id="ARBA00022603"/>
    </source>
</evidence>
<dbReference type="GO" id="GO:0002935">
    <property type="term" value="F:tRNA (adenine(37)-C2)-methyltransferase activity"/>
    <property type="evidence" value="ECO:0007669"/>
    <property type="project" value="UniProtKB-UniRule"/>
</dbReference>
<evidence type="ECO:0000313" key="18">
    <source>
        <dbReference type="Proteomes" id="UP000321903"/>
    </source>
</evidence>
<reference evidence="17 18" key="1">
    <citation type="submission" date="2019-08" db="EMBL/GenBank/DDBJ databases">
        <title>Genome sequence of Psychrobacter frigidicola ACAM304 (type strain).</title>
        <authorList>
            <person name="Bowman J.P."/>
        </authorList>
    </citation>
    <scope>NUCLEOTIDE SEQUENCE [LARGE SCALE GENOMIC DNA]</scope>
    <source>
        <strain evidence="17 18">ACAM 304</strain>
    </source>
</reference>
<feature type="binding site" evidence="14">
    <location>
        <begin position="217"/>
        <end position="218"/>
    </location>
    <ligand>
        <name>S-adenosyl-L-methionine</name>
        <dbReference type="ChEBI" id="CHEBI:59789"/>
    </ligand>
</feature>
<accession>A0A5C7AA43</accession>
<keyword evidence="10 14" id="KW-0479">Metal-binding</keyword>
<dbReference type="PROSITE" id="PS51918">
    <property type="entry name" value="RADICAL_SAM"/>
    <property type="match status" value="1"/>
</dbReference>
<feature type="active site" description="Proton acceptor" evidence="14">
    <location>
        <position position="129"/>
    </location>
</feature>
<evidence type="ECO:0000313" key="17">
    <source>
        <dbReference type="EMBL" id="TXD97673.1"/>
    </source>
</evidence>
<keyword evidence="3 14" id="KW-0004">4Fe-4S</keyword>
<feature type="compositionally biased region" description="Polar residues" evidence="15">
    <location>
        <begin position="1"/>
        <end position="17"/>
    </location>
</feature>
<evidence type="ECO:0000259" key="16">
    <source>
        <dbReference type="PROSITE" id="PS51918"/>
    </source>
</evidence>
<comment type="cofactor">
    <cofactor evidence="14">
        <name>[4Fe-4S] cluster</name>
        <dbReference type="ChEBI" id="CHEBI:49883"/>
    </cofactor>
    <text evidence="14">Binds 1 [4Fe-4S] cluster. The cluster is coordinated with 3 cysteines and an exchangeable S-adenosyl-L-methionine.</text>
</comment>
<evidence type="ECO:0000256" key="15">
    <source>
        <dbReference type="SAM" id="MobiDB-lite"/>
    </source>
</evidence>
<comment type="caution">
    <text evidence="17">The sequence shown here is derived from an EMBL/GenBank/DDBJ whole genome shotgun (WGS) entry which is preliminary data.</text>
</comment>
<comment type="catalytic activity">
    <reaction evidence="14">
        <text>adenosine(2503) in 23S rRNA + 2 reduced [2Fe-2S]-[ferredoxin] + 2 S-adenosyl-L-methionine = 2-methyladenosine(2503) in 23S rRNA + 5'-deoxyadenosine + L-methionine + 2 oxidized [2Fe-2S]-[ferredoxin] + S-adenosyl-L-homocysteine</text>
        <dbReference type="Rhea" id="RHEA:42916"/>
        <dbReference type="Rhea" id="RHEA-COMP:10000"/>
        <dbReference type="Rhea" id="RHEA-COMP:10001"/>
        <dbReference type="Rhea" id="RHEA-COMP:10152"/>
        <dbReference type="Rhea" id="RHEA-COMP:10282"/>
        <dbReference type="ChEBI" id="CHEBI:17319"/>
        <dbReference type="ChEBI" id="CHEBI:33737"/>
        <dbReference type="ChEBI" id="CHEBI:33738"/>
        <dbReference type="ChEBI" id="CHEBI:57844"/>
        <dbReference type="ChEBI" id="CHEBI:57856"/>
        <dbReference type="ChEBI" id="CHEBI:59789"/>
        <dbReference type="ChEBI" id="CHEBI:74411"/>
        <dbReference type="ChEBI" id="CHEBI:74497"/>
        <dbReference type="EC" id="2.1.1.192"/>
    </reaction>
</comment>
<keyword evidence="9 14" id="KW-0819">tRNA processing</keyword>
<name>A0A5C7AA43_9GAMM</name>
<keyword evidence="8 14" id="KW-0949">S-adenosyl-L-methionine</keyword>
<dbReference type="InterPro" id="IPR058240">
    <property type="entry name" value="rSAM_sf"/>
</dbReference>
<feature type="region of interest" description="Disordered" evidence="15">
    <location>
        <begin position="1"/>
        <end position="25"/>
    </location>
</feature>
<dbReference type="EC" id="2.1.1.192" evidence="14"/>
<dbReference type="SFLD" id="SFLDF00275">
    <property type="entry name" value="adenosine_C2_methyltransferase"/>
    <property type="match status" value="1"/>
</dbReference>
<comment type="miscellaneous">
    <text evidence="14">Reaction proceeds by a ping-pong mechanism involving intermediate methylation of a conserved cysteine residue.</text>
</comment>
<evidence type="ECO:0000256" key="13">
    <source>
        <dbReference type="ARBA" id="ARBA00023157"/>
    </source>
</evidence>
<dbReference type="OrthoDB" id="9793973at2"/>
<dbReference type="GO" id="GO:0070040">
    <property type="term" value="F:rRNA (adenine(2503)-C2-)-methyltransferase activity"/>
    <property type="evidence" value="ECO:0007669"/>
    <property type="project" value="UniProtKB-UniRule"/>
</dbReference>
<evidence type="ECO:0000256" key="4">
    <source>
        <dbReference type="ARBA" id="ARBA00022490"/>
    </source>
</evidence>
<feature type="binding site" evidence="14">
    <location>
        <position position="161"/>
    </location>
    <ligand>
        <name>[4Fe-4S] cluster</name>
        <dbReference type="ChEBI" id="CHEBI:49883"/>
        <note>4Fe-4S-S-AdoMet</note>
    </ligand>
</feature>
<dbReference type="SFLD" id="SFLDS00029">
    <property type="entry name" value="Radical_SAM"/>
    <property type="match status" value="1"/>
</dbReference>
<evidence type="ECO:0000256" key="10">
    <source>
        <dbReference type="ARBA" id="ARBA00022723"/>
    </source>
</evidence>
<evidence type="ECO:0000256" key="14">
    <source>
        <dbReference type="HAMAP-Rule" id="MF_01849"/>
    </source>
</evidence>
<dbReference type="NCBIfam" id="TIGR00048">
    <property type="entry name" value="rRNA_mod_RlmN"/>
    <property type="match status" value="1"/>
</dbReference>
<feature type="binding site" evidence="14">
    <location>
        <position position="158"/>
    </location>
    <ligand>
        <name>[4Fe-4S] cluster</name>
        <dbReference type="ChEBI" id="CHEBI:49883"/>
        <note>4Fe-4S-S-AdoMet</note>
    </ligand>
</feature>
<dbReference type="FunFam" id="3.20.20.70:FF:000008">
    <property type="entry name" value="Dual-specificity RNA methyltransferase RlmN"/>
    <property type="match status" value="1"/>
</dbReference>
<organism evidence="17 18">
    <name type="scientific">Psychrobacter frigidicola</name>
    <dbReference type="NCBI Taxonomy" id="45611"/>
    <lineage>
        <taxon>Bacteria</taxon>
        <taxon>Pseudomonadati</taxon>
        <taxon>Pseudomonadota</taxon>
        <taxon>Gammaproteobacteria</taxon>
        <taxon>Moraxellales</taxon>
        <taxon>Moraxellaceae</taxon>
        <taxon>Psychrobacter</taxon>
    </lineage>
</organism>
<keyword evidence="18" id="KW-1185">Reference proteome</keyword>
<gene>
    <name evidence="14 17" type="primary">rlmN</name>
    <name evidence="17" type="ORF">ES754_01450</name>
</gene>
<dbReference type="Proteomes" id="UP000321903">
    <property type="component" value="Unassembled WGS sequence"/>
</dbReference>
<evidence type="ECO:0000256" key="8">
    <source>
        <dbReference type="ARBA" id="ARBA00022691"/>
    </source>
</evidence>
<dbReference type="InterPro" id="IPR007197">
    <property type="entry name" value="rSAM"/>
</dbReference>
<keyword evidence="5 14" id="KW-0698">rRNA processing</keyword>
<dbReference type="PANTHER" id="PTHR30544:SF5">
    <property type="entry name" value="RADICAL SAM CORE DOMAIN-CONTAINING PROTEIN"/>
    <property type="match status" value="1"/>
</dbReference>
<dbReference type="PIRSF" id="PIRSF006004">
    <property type="entry name" value="CHP00048"/>
    <property type="match status" value="1"/>
</dbReference>
<feature type="binding site" evidence="14">
    <location>
        <position position="249"/>
    </location>
    <ligand>
        <name>S-adenosyl-L-methionine</name>
        <dbReference type="ChEBI" id="CHEBI:59789"/>
    </ligand>
</feature>
<evidence type="ECO:0000256" key="11">
    <source>
        <dbReference type="ARBA" id="ARBA00023004"/>
    </source>
</evidence>
<keyword evidence="7 14" id="KW-0808">Transferase</keyword>
<feature type="binding site" evidence="14">
    <location>
        <begin position="271"/>
        <end position="273"/>
    </location>
    <ligand>
        <name>S-adenosyl-L-methionine</name>
        <dbReference type="ChEBI" id="CHEBI:59789"/>
    </ligand>
</feature>
<dbReference type="Pfam" id="PF04055">
    <property type="entry name" value="Radical_SAM"/>
    <property type="match status" value="1"/>
</dbReference>
<dbReference type="HAMAP" id="MF_01849">
    <property type="entry name" value="RNA_methyltr_RlmN"/>
    <property type="match status" value="1"/>
</dbReference>
<dbReference type="InterPro" id="IPR013785">
    <property type="entry name" value="Aldolase_TIM"/>
</dbReference>
<dbReference type="SUPFAM" id="SSF102114">
    <property type="entry name" value="Radical SAM enzymes"/>
    <property type="match status" value="1"/>
</dbReference>
<dbReference type="InterPro" id="IPR040072">
    <property type="entry name" value="Methyltransferase_A"/>
</dbReference>
<keyword evidence="12 14" id="KW-0411">Iron-sulfur</keyword>
<protein>
    <recommendedName>
        <fullName evidence="14">Dual-specificity RNA methyltransferase RlmN</fullName>
        <ecNumber evidence="14">2.1.1.192</ecNumber>
    </recommendedName>
    <alternativeName>
        <fullName evidence="14">23S rRNA (adenine(2503)-C(2))-methyltransferase</fullName>
    </alternativeName>
    <alternativeName>
        <fullName evidence="14">23S rRNA m2A2503 methyltransferase</fullName>
    </alternativeName>
    <alternativeName>
        <fullName evidence="14">Ribosomal RNA large subunit methyltransferase N</fullName>
    </alternativeName>
    <alternativeName>
        <fullName evidence="14">tRNA (adenine(37)-C(2))-methyltransferase</fullName>
    </alternativeName>
    <alternativeName>
        <fullName evidence="14">tRNA m2A37 methyltransferase</fullName>
    </alternativeName>
</protein>
<dbReference type="FunFam" id="1.10.150.530:FF:000003">
    <property type="entry name" value="Dual-specificity RNA methyltransferase RlmN"/>
    <property type="match status" value="1"/>
</dbReference>
<dbReference type="Gene3D" id="3.20.20.70">
    <property type="entry name" value="Aldolase class I"/>
    <property type="match status" value="1"/>
</dbReference>
<dbReference type="AlphaFoldDB" id="A0A5C7AA43"/>
<evidence type="ECO:0000256" key="1">
    <source>
        <dbReference type="ARBA" id="ARBA00004496"/>
    </source>
</evidence>
<dbReference type="GO" id="GO:0046872">
    <property type="term" value="F:metal ion binding"/>
    <property type="evidence" value="ECO:0007669"/>
    <property type="project" value="UniProtKB-KW"/>
</dbReference>
<dbReference type="GO" id="GO:0000049">
    <property type="term" value="F:tRNA binding"/>
    <property type="evidence" value="ECO:0007669"/>
    <property type="project" value="UniProtKB-UniRule"/>
</dbReference>
<dbReference type="GO" id="GO:0051539">
    <property type="term" value="F:4 iron, 4 sulfur cluster binding"/>
    <property type="evidence" value="ECO:0007669"/>
    <property type="project" value="UniProtKB-UniRule"/>
</dbReference>
<dbReference type="GO" id="GO:0070475">
    <property type="term" value="P:rRNA base methylation"/>
    <property type="evidence" value="ECO:0007669"/>
    <property type="project" value="UniProtKB-UniRule"/>
</dbReference>
<evidence type="ECO:0000256" key="5">
    <source>
        <dbReference type="ARBA" id="ARBA00022552"/>
    </source>
</evidence>
<dbReference type="InterPro" id="IPR004383">
    <property type="entry name" value="rRNA_lsu_MTrfase_RlmN/Cfr"/>
</dbReference>
<keyword evidence="13 14" id="KW-1015">Disulfide bond</keyword>
<feature type="binding site" evidence="14">
    <location>
        <position position="351"/>
    </location>
    <ligand>
        <name>S-adenosyl-L-methionine</name>
        <dbReference type="ChEBI" id="CHEBI:59789"/>
    </ligand>
</feature>
<dbReference type="SFLD" id="SFLDG01062">
    <property type="entry name" value="methyltransferase_(Class_A)"/>
    <property type="match status" value="1"/>
</dbReference>
<evidence type="ECO:0000256" key="12">
    <source>
        <dbReference type="ARBA" id="ARBA00023014"/>
    </source>
</evidence>
<dbReference type="Pfam" id="PF21016">
    <property type="entry name" value="RlmN_N"/>
    <property type="match status" value="1"/>
</dbReference>
<feature type="active site" description="S-methylcysteine intermediate" evidence="14">
    <location>
        <position position="394"/>
    </location>
</feature>
<evidence type="ECO:0000256" key="7">
    <source>
        <dbReference type="ARBA" id="ARBA00022679"/>
    </source>
</evidence>
<dbReference type="InterPro" id="IPR027492">
    <property type="entry name" value="RNA_MTrfase_RlmN"/>
</dbReference>
<feature type="binding site" evidence="14">
    <location>
        <position position="154"/>
    </location>
    <ligand>
        <name>[4Fe-4S] cluster</name>
        <dbReference type="ChEBI" id="CHEBI:49883"/>
        <note>4Fe-4S-S-AdoMet</note>
    </ligand>
</feature>
<comment type="caution">
    <text evidence="14">Lacks conserved residue(s) required for the propagation of feature annotation.</text>
</comment>
<dbReference type="GO" id="GO:0030488">
    <property type="term" value="P:tRNA methylation"/>
    <property type="evidence" value="ECO:0007669"/>
    <property type="project" value="UniProtKB-UniRule"/>
</dbReference>
<dbReference type="GO" id="GO:0019843">
    <property type="term" value="F:rRNA binding"/>
    <property type="evidence" value="ECO:0007669"/>
    <property type="project" value="UniProtKB-UniRule"/>
</dbReference>
<keyword evidence="6 14" id="KW-0489">Methyltransferase</keyword>
<dbReference type="EMBL" id="VORZ01000001">
    <property type="protein sequence ID" value="TXD97673.1"/>
    <property type="molecule type" value="Genomic_DNA"/>
</dbReference>
<comment type="subcellular location">
    <subcellularLocation>
        <location evidence="1 14">Cytoplasm</location>
    </subcellularLocation>
</comment>
<feature type="domain" description="Radical SAM core" evidence="16">
    <location>
        <begin position="140"/>
        <end position="389"/>
    </location>
</feature>
<sequence>MSTLIKTNAATTATRAQPVQAHTPAKRNNSIKLLDEAQAKTNLLGMTQAQLADYFKSIGEKPFRSTQVIKWIYQQGVTDFEQMTNLSKGLRDKLSANACVIPPKVIHRQYSEDGTRKWVFEVTGGSLVETVLIPADDSKINGRKTLCVSSQVGCALDCSFCSTGKQGFERDLTAAEILGQLWVANASYMTDAQDSLDDVDHSLWENNVTNVVMMGMGEPLLNYRPVVSSMELMLSDHAYGLSKRRVTLSTSGVVPKMYELAQELDVALAISLHAPNDELRNELVPINKKYPLDQLMAAARNYVFDVNPRHKKHVTIEYVMLDGVNDSDVHAKQLVALLGDLPSKINLIPFNPFPHAGYDKSSNNRIHSFSNILSEAGFVCTIRQTRGDDIDAACGQLVGQVADRTRRSAAWQQSIKDRENT</sequence>
<dbReference type="RefSeq" id="WP_147221397.1">
    <property type="nucleotide sequence ID" value="NZ_CAJGYY010000001.1"/>
</dbReference>
<dbReference type="Gene3D" id="1.10.150.530">
    <property type="match status" value="1"/>
</dbReference>
<comment type="similarity">
    <text evidence="2 14">Belongs to the radical SAM superfamily. RlmN family.</text>
</comment>
<keyword evidence="4 14" id="KW-0963">Cytoplasm</keyword>
<dbReference type="GO" id="GO:0005737">
    <property type="term" value="C:cytoplasm"/>
    <property type="evidence" value="ECO:0007669"/>
    <property type="project" value="UniProtKB-SubCell"/>
</dbReference>
<evidence type="ECO:0000256" key="9">
    <source>
        <dbReference type="ARBA" id="ARBA00022694"/>
    </source>
</evidence>
<dbReference type="PANTHER" id="PTHR30544">
    <property type="entry name" value="23S RRNA METHYLTRANSFERASE"/>
    <property type="match status" value="1"/>
</dbReference>
<comment type="catalytic activity">
    <reaction evidence="14">
        <text>adenosine(37) in tRNA + 2 reduced [2Fe-2S]-[ferredoxin] + 2 S-adenosyl-L-methionine = 2-methyladenosine(37) in tRNA + 5'-deoxyadenosine + L-methionine + 2 oxidized [2Fe-2S]-[ferredoxin] + S-adenosyl-L-homocysteine</text>
        <dbReference type="Rhea" id="RHEA:43332"/>
        <dbReference type="Rhea" id="RHEA-COMP:10000"/>
        <dbReference type="Rhea" id="RHEA-COMP:10001"/>
        <dbReference type="Rhea" id="RHEA-COMP:10162"/>
        <dbReference type="Rhea" id="RHEA-COMP:10485"/>
        <dbReference type="ChEBI" id="CHEBI:17319"/>
        <dbReference type="ChEBI" id="CHEBI:33737"/>
        <dbReference type="ChEBI" id="CHEBI:33738"/>
        <dbReference type="ChEBI" id="CHEBI:57844"/>
        <dbReference type="ChEBI" id="CHEBI:57856"/>
        <dbReference type="ChEBI" id="CHEBI:59789"/>
        <dbReference type="ChEBI" id="CHEBI:74411"/>
        <dbReference type="ChEBI" id="CHEBI:74497"/>
        <dbReference type="EC" id="2.1.1.192"/>
    </reaction>
</comment>
<evidence type="ECO:0000256" key="3">
    <source>
        <dbReference type="ARBA" id="ARBA00022485"/>
    </source>
</evidence>
<dbReference type="CDD" id="cd01335">
    <property type="entry name" value="Radical_SAM"/>
    <property type="match status" value="1"/>
</dbReference>
<evidence type="ECO:0000256" key="2">
    <source>
        <dbReference type="ARBA" id="ARBA00007544"/>
    </source>
</evidence>